<accession>A0A1B0ZQN1</accession>
<evidence type="ECO:0000313" key="1">
    <source>
        <dbReference type="EMBL" id="ANP36482.1"/>
    </source>
</evidence>
<gene>
    <name evidence="1" type="ORF">JL2886_01573</name>
</gene>
<dbReference type="Proteomes" id="UP000092565">
    <property type="component" value="Chromosome"/>
</dbReference>
<organism evidence="1 2">
    <name type="scientific">Phaeobacter gallaeciensis</name>
    <dbReference type="NCBI Taxonomy" id="60890"/>
    <lineage>
        <taxon>Bacteria</taxon>
        <taxon>Pseudomonadati</taxon>
        <taxon>Pseudomonadota</taxon>
        <taxon>Alphaproteobacteria</taxon>
        <taxon>Rhodobacterales</taxon>
        <taxon>Roseobacteraceae</taxon>
        <taxon>Phaeobacter</taxon>
    </lineage>
</organism>
<keyword evidence="2" id="KW-1185">Reference proteome</keyword>
<reference evidence="1 2" key="1">
    <citation type="submission" date="2016-04" db="EMBL/GenBank/DDBJ databases">
        <authorList>
            <person name="Evans L.H."/>
            <person name="Alamgir A."/>
            <person name="Owens N."/>
            <person name="Weber N.D."/>
            <person name="Virtaneva K."/>
            <person name="Barbian K."/>
            <person name="Babar A."/>
            <person name="Rosenke K."/>
        </authorList>
    </citation>
    <scope>NUCLEOTIDE SEQUENCE [LARGE SCALE GENOMIC DNA]</scope>
    <source>
        <strain evidence="1 2">JL2886</strain>
    </source>
</reference>
<sequence>MDHAVPPFLSVPHVRRCRRPRFKMTYWGPTNQAGPQRKS</sequence>
<proteinExistence type="predicted"/>
<protein>
    <submittedName>
        <fullName evidence="1">Uncharacterized protein</fullName>
    </submittedName>
</protein>
<evidence type="ECO:0000313" key="2">
    <source>
        <dbReference type="Proteomes" id="UP000092565"/>
    </source>
</evidence>
<name>A0A1B0ZQN1_9RHOB</name>
<dbReference type="EMBL" id="CP015124">
    <property type="protein sequence ID" value="ANP36482.1"/>
    <property type="molecule type" value="Genomic_DNA"/>
</dbReference>
<dbReference type="AlphaFoldDB" id="A0A1B0ZQN1"/>